<dbReference type="InterPro" id="IPR001229">
    <property type="entry name" value="Jacalin-like_lectin_dom"/>
</dbReference>
<sequence length="107" mass="11771">MENMRSSRTVSICINISFDAKNDEFLTMVSGSYNSCYITSLKFDTNLGTYGPFGTFNADCPFHFGCGNDPVVFGGFHGTADIFGLRSIGINIFPRMTIEQSAEKISQ</sequence>
<dbReference type="PANTHER" id="PTHR47293">
    <property type="entry name" value="JACALIN-RELATED LECTIN 3"/>
    <property type="match status" value="1"/>
</dbReference>
<accession>A0A9Q0FIB4</accession>
<dbReference type="GO" id="GO:0030246">
    <property type="term" value="F:carbohydrate binding"/>
    <property type="evidence" value="ECO:0007669"/>
    <property type="project" value="UniProtKB-KW"/>
</dbReference>
<gene>
    <name evidence="4" type="ORF">Tsubulata_026879</name>
</gene>
<dbReference type="OrthoDB" id="581739at2759"/>
<comment type="caution">
    <text evidence="4">The sequence shown here is derived from an EMBL/GenBank/DDBJ whole genome shotgun (WGS) entry which is preliminary data.</text>
</comment>
<evidence type="ECO:0000259" key="3">
    <source>
        <dbReference type="PROSITE" id="PS51752"/>
    </source>
</evidence>
<dbReference type="PANTHER" id="PTHR47293:SF70">
    <property type="entry name" value="JACALIN-RELATED LECTIN 24-RELATED"/>
    <property type="match status" value="1"/>
</dbReference>
<proteinExistence type="inferred from homology"/>
<protein>
    <recommendedName>
        <fullName evidence="3">Jacalin-type lectin domain-containing protein</fullName>
    </recommendedName>
</protein>
<name>A0A9Q0FIB4_9ROSI</name>
<dbReference type="PROSITE" id="PS51752">
    <property type="entry name" value="JACALIN_LECTIN"/>
    <property type="match status" value="1"/>
</dbReference>
<dbReference type="SMART" id="SM00915">
    <property type="entry name" value="Jacalin"/>
    <property type="match status" value="1"/>
</dbReference>
<feature type="domain" description="Jacalin-type lectin" evidence="3">
    <location>
        <begin position="1"/>
        <end position="94"/>
    </location>
</feature>
<dbReference type="Gene3D" id="2.100.10.30">
    <property type="entry name" value="Jacalin-like lectin domain"/>
    <property type="match status" value="1"/>
</dbReference>
<keyword evidence="2" id="KW-0430">Lectin</keyword>
<evidence type="ECO:0000313" key="5">
    <source>
        <dbReference type="Proteomes" id="UP001141552"/>
    </source>
</evidence>
<organism evidence="4 5">
    <name type="scientific">Turnera subulata</name>
    <dbReference type="NCBI Taxonomy" id="218843"/>
    <lineage>
        <taxon>Eukaryota</taxon>
        <taxon>Viridiplantae</taxon>
        <taxon>Streptophyta</taxon>
        <taxon>Embryophyta</taxon>
        <taxon>Tracheophyta</taxon>
        <taxon>Spermatophyta</taxon>
        <taxon>Magnoliopsida</taxon>
        <taxon>eudicotyledons</taxon>
        <taxon>Gunneridae</taxon>
        <taxon>Pentapetalae</taxon>
        <taxon>rosids</taxon>
        <taxon>fabids</taxon>
        <taxon>Malpighiales</taxon>
        <taxon>Passifloraceae</taxon>
        <taxon>Turnera</taxon>
    </lineage>
</organism>
<evidence type="ECO:0000313" key="4">
    <source>
        <dbReference type="EMBL" id="KAJ4831986.1"/>
    </source>
</evidence>
<dbReference type="Proteomes" id="UP001141552">
    <property type="component" value="Unassembled WGS sequence"/>
</dbReference>
<dbReference type="SUPFAM" id="SSF51101">
    <property type="entry name" value="Mannose-binding lectins"/>
    <property type="match status" value="1"/>
</dbReference>
<reference evidence="4" key="2">
    <citation type="journal article" date="2023" name="Plants (Basel)">
        <title>Annotation of the Turnera subulata (Passifloraceae) Draft Genome Reveals the S-Locus Evolved after the Divergence of Turneroideae from Passifloroideae in a Stepwise Manner.</title>
        <authorList>
            <person name="Henning P.M."/>
            <person name="Roalson E.H."/>
            <person name="Mir W."/>
            <person name="McCubbin A.G."/>
            <person name="Shore J.S."/>
        </authorList>
    </citation>
    <scope>NUCLEOTIDE SEQUENCE</scope>
    <source>
        <strain evidence="4">F60SS</strain>
    </source>
</reference>
<reference evidence="4" key="1">
    <citation type="submission" date="2022-02" db="EMBL/GenBank/DDBJ databases">
        <authorList>
            <person name="Henning P.M."/>
            <person name="McCubbin A.G."/>
            <person name="Shore J.S."/>
        </authorList>
    </citation>
    <scope>NUCLEOTIDE SEQUENCE</scope>
    <source>
        <strain evidence="4">F60SS</strain>
        <tissue evidence="4">Leaves</tissue>
    </source>
</reference>
<evidence type="ECO:0000256" key="2">
    <source>
        <dbReference type="ARBA" id="ARBA00022734"/>
    </source>
</evidence>
<dbReference type="Pfam" id="PF01419">
    <property type="entry name" value="Jacalin"/>
    <property type="match status" value="1"/>
</dbReference>
<dbReference type="EMBL" id="JAKUCV010005234">
    <property type="protein sequence ID" value="KAJ4831986.1"/>
    <property type="molecule type" value="Genomic_DNA"/>
</dbReference>
<feature type="non-terminal residue" evidence="4">
    <location>
        <position position="1"/>
    </location>
</feature>
<dbReference type="AlphaFoldDB" id="A0A9Q0FIB4"/>
<comment type="similarity">
    <text evidence="1">Belongs to the jacalin lectin family.</text>
</comment>
<keyword evidence="5" id="KW-1185">Reference proteome</keyword>
<evidence type="ECO:0000256" key="1">
    <source>
        <dbReference type="ARBA" id="ARBA00006568"/>
    </source>
</evidence>
<dbReference type="InterPro" id="IPR036404">
    <property type="entry name" value="Jacalin-like_lectin_dom_sf"/>
</dbReference>